<dbReference type="InterPro" id="IPR044068">
    <property type="entry name" value="CB"/>
</dbReference>
<name>A0ABS7Z667_9SPHI</name>
<dbReference type="RefSeq" id="WP_225553602.1">
    <property type="nucleotide sequence ID" value="NZ_JADEYP010000019.1"/>
</dbReference>
<evidence type="ECO:0000256" key="2">
    <source>
        <dbReference type="ARBA" id="ARBA00022908"/>
    </source>
</evidence>
<comment type="similarity">
    <text evidence="1">Belongs to the 'phage' integrase family.</text>
</comment>
<dbReference type="InterPro" id="IPR010998">
    <property type="entry name" value="Integrase_recombinase_N"/>
</dbReference>
<keyword evidence="2" id="KW-0229">DNA integration</keyword>
<evidence type="ECO:0000256" key="3">
    <source>
        <dbReference type="ARBA" id="ARBA00023125"/>
    </source>
</evidence>
<protein>
    <submittedName>
        <fullName evidence="8">Site-specific integrase</fullName>
    </submittedName>
</protein>
<dbReference type="Gene3D" id="1.10.150.130">
    <property type="match status" value="1"/>
</dbReference>
<evidence type="ECO:0000313" key="8">
    <source>
        <dbReference type="EMBL" id="MCA5005659.1"/>
    </source>
</evidence>
<dbReference type="Pfam" id="PF17293">
    <property type="entry name" value="Arm-DNA-bind_5"/>
    <property type="match status" value="1"/>
</dbReference>
<accession>A0ABS7Z667</accession>
<dbReference type="InterPro" id="IPR013762">
    <property type="entry name" value="Integrase-like_cat_sf"/>
</dbReference>
<dbReference type="InterPro" id="IPR002104">
    <property type="entry name" value="Integrase_catalytic"/>
</dbReference>
<dbReference type="InterPro" id="IPR025269">
    <property type="entry name" value="SAM-like_dom"/>
</dbReference>
<evidence type="ECO:0000256" key="4">
    <source>
        <dbReference type="ARBA" id="ARBA00023172"/>
    </source>
</evidence>
<dbReference type="PROSITE" id="PS51898">
    <property type="entry name" value="TYR_RECOMBINASE"/>
    <property type="match status" value="1"/>
</dbReference>
<keyword evidence="9" id="KW-1185">Reference proteome</keyword>
<sequence length="407" mass="46470">MSKNYSLLFYLKKPKNHASGPKPIYMRITVDGVPKEVSTGKECDPVKWNSRGNRAKGTKEDVRTLNSYLDALEYKINEVHLQLTKNGDDITATSLKLRYLGKDIQRKMLLNVFMQHNEQMSELLGNGFKPNTLKGYKTSFAHIAEYIKNSYASKDIEVKQLDHAFVSGYEFYLRSSRNCTAISAAKYIKHLRKIVKICIAHKWIIEDPFAHYQNKAKPKVKTFLTADELLRIEQKSFTIPRLAHVRDIFVFCCYTGLSYADVKKLTSNDIARGVDGKLWILTSREKTETSSHIPLLDKALSIIAHYKDFPLCLTKNIVLPVLSNQKMNSYLKEIADICGIHKELTFHMARHTFATTITLSNNVPIETVSKMLGHTDLKTTQHYAKLLDTRIASDMFTLQQTLGKCLP</sequence>
<evidence type="ECO:0000256" key="5">
    <source>
        <dbReference type="PROSITE-ProRule" id="PRU01248"/>
    </source>
</evidence>
<comment type="caution">
    <text evidence="8">The sequence shown here is derived from an EMBL/GenBank/DDBJ whole genome shotgun (WGS) entry which is preliminary data.</text>
</comment>
<dbReference type="InterPro" id="IPR035386">
    <property type="entry name" value="Arm-DNA-bind_5"/>
</dbReference>
<dbReference type="Proteomes" id="UP001165302">
    <property type="component" value="Unassembled WGS sequence"/>
</dbReference>
<proteinExistence type="inferred from homology"/>
<dbReference type="InterPro" id="IPR011010">
    <property type="entry name" value="DNA_brk_join_enz"/>
</dbReference>
<feature type="domain" description="Tyr recombinase" evidence="6">
    <location>
        <begin position="219"/>
        <end position="396"/>
    </location>
</feature>
<organism evidence="8 9">
    <name type="scientific">Sphingobacterium bovistauri</name>
    <dbReference type="NCBI Taxonomy" id="2781959"/>
    <lineage>
        <taxon>Bacteria</taxon>
        <taxon>Pseudomonadati</taxon>
        <taxon>Bacteroidota</taxon>
        <taxon>Sphingobacteriia</taxon>
        <taxon>Sphingobacteriales</taxon>
        <taxon>Sphingobacteriaceae</taxon>
        <taxon>Sphingobacterium</taxon>
    </lineage>
</organism>
<evidence type="ECO:0000313" key="9">
    <source>
        <dbReference type="Proteomes" id="UP001165302"/>
    </source>
</evidence>
<dbReference type="Pfam" id="PF00589">
    <property type="entry name" value="Phage_integrase"/>
    <property type="match status" value="1"/>
</dbReference>
<evidence type="ECO:0000256" key="1">
    <source>
        <dbReference type="ARBA" id="ARBA00008857"/>
    </source>
</evidence>
<dbReference type="Gene3D" id="1.10.443.10">
    <property type="entry name" value="Intergrase catalytic core"/>
    <property type="match status" value="1"/>
</dbReference>
<feature type="domain" description="Core-binding (CB)" evidence="7">
    <location>
        <begin position="111"/>
        <end position="199"/>
    </location>
</feature>
<dbReference type="Pfam" id="PF13102">
    <property type="entry name" value="Phage_int_SAM_5"/>
    <property type="match status" value="1"/>
</dbReference>
<dbReference type="CDD" id="cd01185">
    <property type="entry name" value="INTN1_C_like"/>
    <property type="match status" value="1"/>
</dbReference>
<evidence type="ECO:0000259" key="7">
    <source>
        <dbReference type="PROSITE" id="PS51900"/>
    </source>
</evidence>
<keyword evidence="3 5" id="KW-0238">DNA-binding</keyword>
<dbReference type="SUPFAM" id="SSF56349">
    <property type="entry name" value="DNA breaking-rejoining enzymes"/>
    <property type="match status" value="1"/>
</dbReference>
<dbReference type="PANTHER" id="PTHR30349:SF64">
    <property type="entry name" value="PROPHAGE INTEGRASE INTD-RELATED"/>
    <property type="match status" value="1"/>
</dbReference>
<dbReference type="EMBL" id="JADEYP010000019">
    <property type="protein sequence ID" value="MCA5005659.1"/>
    <property type="molecule type" value="Genomic_DNA"/>
</dbReference>
<dbReference type="PROSITE" id="PS51900">
    <property type="entry name" value="CB"/>
    <property type="match status" value="1"/>
</dbReference>
<dbReference type="InterPro" id="IPR050090">
    <property type="entry name" value="Tyrosine_recombinase_XerCD"/>
</dbReference>
<dbReference type="PANTHER" id="PTHR30349">
    <property type="entry name" value="PHAGE INTEGRASE-RELATED"/>
    <property type="match status" value="1"/>
</dbReference>
<evidence type="ECO:0000259" key="6">
    <source>
        <dbReference type="PROSITE" id="PS51898"/>
    </source>
</evidence>
<gene>
    <name evidence="8" type="ORF">IPZ78_10890</name>
</gene>
<keyword evidence="4" id="KW-0233">DNA recombination</keyword>
<reference evidence="8" key="1">
    <citation type="submission" date="2020-10" db="EMBL/GenBank/DDBJ databases">
        <authorList>
            <person name="Lu T."/>
            <person name="Wang Q."/>
            <person name="Han X."/>
        </authorList>
    </citation>
    <scope>NUCLEOTIDE SEQUENCE</scope>
    <source>
        <strain evidence="8">WQ 366</strain>
    </source>
</reference>